<reference evidence="2 3" key="1">
    <citation type="submission" date="2022-09" db="EMBL/GenBank/DDBJ databases">
        <authorList>
            <person name="Han X.L."/>
            <person name="Wang Q."/>
            <person name="Lu T."/>
        </authorList>
    </citation>
    <scope>NUCLEOTIDE SEQUENCE [LARGE SCALE GENOMIC DNA]</scope>
    <source>
        <strain evidence="2 3">WQ 127069</strain>
    </source>
</reference>
<dbReference type="GO" id="GO:0032259">
    <property type="term" value="P:methylation"/>
    <property type="evidence" value="ECO:0007669"/>
    <property type="project" value="UniProtKB-KW"/>
</dbReference>
<keyword evidence="3" id="KW-1185">Reference proteome</keyword>
<dbReference type="Gene3D" id="3.40.50.150">
    <property type="entry name" value="Vaccinia Virus protein VP39"/>
    <property type="match status" value="1"/>
</dbReference>
<protein>
    <submittedName>
        <fullName evidence="2">Methyltransferase</fullName>
    </submittedName>
</protein>
<feature type="domain" description="Methyltransferase small" evidence="1">
    <location>
        <begin position="40"/>
        <end position="168"/>
    </location>
</feature>
<dbReference type="InterPro" id="IPR029063">
    <property type="entry name" value="SAM-dependent_MTases_sf"/>
</dbReference>
<dbReference type="EMBL" id="JAOQIO010000124">
    <property type="protein sequence ID" value="MCU6797881.1"/>
    <property type="molecule type" value="Genomic_DNA"/>
</dbReference>
<dbReference type="Proteomes" id="UP001652445">
    <property type="component" value="Unassembled WGS sequence"/>
</dbReference>
<name>A0ABT2UT87_9BACL</name>
<sequence length="198" mass="22464">MNANETTALQKMLFFYKFIRTPKAIGSVTPSSRHLANKMVSAVQWNEITSVAELGAGTGVITQAIHRSLKHETKVMLFERDSHLRKQLEHQHPGFTTHSDAKSIHSVVRQQGLEHVDCIISGLPFANFPQQVRNDLMEQIVNSLKPDGLFIAFQYTLQMKKQLSKHFEIEAIQFVMLNVPPAFVYVCRKKQSSVTGHH</sequence>
<dbReference type="Pfam" id="PF05175">
    <property type="entry name" value="MTS"/>
    <property type="match status" value="1"/>
</dbReference>
<dbReference type="CDD" id="cd02440">
    <property type="entry name" value="AdoMet_MTases"/>
    <property type="match status" value="1"/>
</dbReference>
<keyword evidence="2" id="KW-0489">Methyltransferase</keyword>
<evidence type="ECO:0000259" key="1">
    <source>
        <dbReference type="Pfam" id="PF05175"/>
    </source>
</evidence>
<dbReference type="SUPFAM" id="SSF53335">
    <property type="entry name" value="S-adenosyl-L-methionine-dependent methyltransferases"/>
    <property type="match status" value="1"/>
</dbReference>
<proteinExistence type="predicted"/>
<keyword evidence="2" id="KW-0808">Transferase</keyword>
<gene>
    <name evidence="2" type="ORF">OB236_37735</name>
</gene>
<dbReference type="RefSeq" id="WP_262688588.1">
    <property type="nucleotide sequence ID" value="NZ_JAOQIO010000124.1"/>
</dbReference>
<comment type="caution">
    <text evidence="2">The sequence shown here is derived from an EMBL/GenBank/DDBJ whole genome shotgun (WGS) entry which is preliminary data.</text>
</comment>
<evidence type="ECO:0000313" key="3">
    <source>
        <dbReference type="Proteomes" id="UP001652445"/>
    </source>
</evidence>
<accession>A0ABT2UT87</accession>
<evidence type="ECO:0000313" key="2">
    <source>
        <dbReference type="EMBL" id="MCU6797881.1"/>
    </source>
</evidence>
<organism evidence="2 3">
    <name type="scientific">Paenibacillus baimaensis</name>
    <dbReference type="NCBI Taxonomy" id="2982185"/>
    <lineage>
        <taxon>Bacteria</taxon>
        <taxon>Bacillati</taxon>
        <taxon>Bacillota</taxon>
        <taxon>Bacilli</taxon>
        <taxon>Bacillales</taxon>
        <taxon>Paenibacillaceae</taxon>
        <taxon>Paenibacillus</taxon>
    </lineage>
</organism>
<dbReference type="GO" id="GO:0008168">
    <property type="term" value="F:methyltransferase activity"/>
    <property type="evidence" value="ECO:0007669"/>
    <property type="project" value="UniProtKB-KW"/>
</dbReference>
<dbReference type="InterPro" id="IPR007848">
    <property type="entry name" value="Small_mtfrase_dom"/>
</dbReference>